<evidence type="ECO:0000256" key="1">
    <source>
        <dbReference type="SAM" id="Phobius"/>
    </source>
</evidence>
<reference evidence="2 3" key="1">
    <citation type="submission" date="2018-02" db="EMBL/GenBank/DDBJ databases">
        <title>Jeotgalibacillus proteolyticum sp. nov. a protease producing bacterium isolated from ocean sediments of Laizhou Bay.</title>
        <authorList>
            <person name="Li Y."/>
        </authorList>
    </citation>
    <scope>NUCLEOTIDE SEQUENCE [LARGE SCALE GENOMIC DNA]</scope>
    <source>
        <strain evidence="2 3">22-7</strain>
    </source>
</reference>
<organism evidence="2 3">
    <name type="scientific">Jeotgalibacillus proteolyticus</name>
    <dbReference type="NCBI Taxonomy" id="2082395"/>
    <lineage>
        <taxon>Bacteria</taxon>
        <taxon>Bacillati</taxon>
        <taxon>Bacillota</taxon>
        <taxon>Bacilli</taxon>
        <taxon>Bacillales</taxon>
        <taxon>Caryophanaceae</taxon>
        <taxon>Jeotgalibacillus</taxon>
    </lineage>
</organism>
<dbReference type="OrthoDB" id="2955631at2"/>
<feature type="transmembrane region" description="Helical" evidence="1">
    <location>
        <begin position="119"/>
        <end position="138"/>
    </location>
</feature>
<keyword evidence="1" id="KW-0812">Transmembrane</keyword>
<keyword evidence="1" id="KW-1133">Transmembrane helix</keyword>
<dbReference type="InterPro" id="IPR018723">
    <property type="entry name" value="DUF2254_membrane"/>
</dbReference>
<proteinExistence type="predicted"/>
<evidence type="ECO:0000313" key="2">
    <source>
        <dbReference type="EMBL" id="PPA71714.1"/>
    </source>
</evidence>
<dbReference type="Pfam" id="PF10011">
    <property type="entry name" value="DUF2254"/>
    <property type="match status" value="1"/>
</dbReference>
<keyword evidence="3" id="KW-1185">Reference proteome</keyword>
<accession>A0A2S5GFN3</accession>
<dbReference type="RefSeq" id="WP_104057203.1">
    <property type="nucleotide sequence ID" value="NZ_PREZ01000002.1"/>
</dbReference>
<comment type="caution">
    <text evidence="2">The sequence shown here is derived from an EMBL/GenBank/DDBJ whole genome shotgun (WGS) entry which is preliminary data.</text>
</comment>
<name>A0A2S5GFN3_9BACL</name>
<feature type="transmembrane region" description="Helical" evidence="1">
    <location>
        <begin position="73"/>
        <end position="98"/>
    </location>
</feature>
<keyword evidence="1" id="KW-0472">Membrane</keyword>
<feature type="transmembrane region" description="Helical" evidence="1">
    <location>
        <begin position="144"/>
        <end position="172"/>
    </location>
</feature>
<dbReference type="EMBL" id="PREZ01000002">
    <property type="protein sequence ID" value="PPA71714.1"/>
    <property type="molecule type" value="Genomic_DNA"/>
</dbReference>
<gene>
    <name evidence="2" type="ORF">C4B60_06590</name>
</gene>
<evidence type="ECO:0000313" key="3">
    <source>
        <dbReference type="Proteomes" id="UP000239047"/>
    </source>
</evidence>
<dbReference type="AlphaFoldDB" id="A0A2S5GFN3"/>
<dbReference type="Proteomes" id="UP000239047">
    <property type="component" value="Unassembled WGS sequence"/>
</dbReference>
<protein>
    <submittedName>
        <fullName evidence="2">DUF2254 domain-containing protein</fullName>
    </submittedName>
</protein>
<sequence>MKPTIAEKIKWYKRMSKEEKWLYKYSNLWMTPLLFALMSLLLFLATVWADLWMDFGQLMPLIQPDYELTMNILSALTTGLLSLTSFTFYGVLTALTTFSNMFSPRILRNFMITKKTQRTLGIFIGSFLYVILCLLFLTEESEYFFIPTTATLLSVISLGAFVVFINHIINWLQVTNMTLDMKNESLNIIGRSPINELELTQLENRSSVKNQIPQTEGHHIFMKESGYLQTIYFKELMEEAIKDNIVIRLEHKVDNFVFGSTPIATYWKMDNSGEEIDEEKFSKMFHLGRKQRELHDIEYSLNKFVEIAIRALGNNDPITASGTIHQIGDLLINISQKESFTSFLADEDQKLRIILKSLDFDEYLYISFASIRHYTGQNTVVTMEMLKVLHSVSQGVKERDHESVWNFVDYMIKGFEANYLHRLDRRRFYVLIWEIACLTGHASSFEKLANKTLSKIEDEEEQEEARKYIKVISSSLPANVIKKRT</sequence>